<dbReference type="InterPro" id="IPR011032">
    <property type="entry name" value="GroES-like_sf"/>
</dbReference>
<accession>H5TE01</accession>
<keyword evidence="5" id="KW-1185">Reference proteome</keyword>
<sequence>MTTLVTINPLICEKKMTTTKQLFTHISSDAFLTISLDEVDVPAPKPHEVIVKIEAAPINPSDMWPMFGPANLADATFDASSNKLSAPVHPGILSRIRSRVDQKLPIGNEGAGTVVAAGDSPQAQALMGKTVGVLTGATYTQHCCVPVQACIVHNEGTSARQAASSFVNPLTALCMVETMCREGHTALVHTAAASSLGVMLNKICIAQGISLVNIVRKQEQVDMLSDLGAKYVLNSTSESFKKDLYKAIKETGATLAFDAIGGGNLVSDILSAMEAVGSKDATGFNTYGSAENKQIYVYGNLDFTPTVLNRAYGMTWNIGGWLLMRFLGSLEVKDVLALHKRVADEINTTFALEFSNEISLIDAMKPKNITRYNAKKTGEKFFINPSL</sequence>
<gene>
    <name evidence="4" type="ORF">GPUN_2413</name>
</gene>
<dbReference type="Gene3D" id="3.40.50.720">
    <property type="entry name" value="NAD(P)-binding Rossmann-like Domain"/>
    <property type="match status" value="1"/>
</dbReference>
<evidence type="ECO:0000313" key="4">
    <source>
        <dbReference type="EMBL" id="GAB56528.1"/>
    </source>
</evidence>
<dbReference type="PANTHER" id="PTHR48106">
    <property type="entry name" value="QUINONE OXIDOREDUCTASE PIG3-RELATED"/>
    <property type="match status" value="1"/>
</dbReference>
<reference evidence="4 5" key="2">
    <citation type="journal article" date="2017" name="Antonie Van Leeuwenhoek">
        <title>Rhizobium rhizosphaerae sp. nov., a novel species isolated from rice rhizosphere.</title>
        <authorList>
            <person name="Zhao J.J."/>
            <person name="Zhang J."/>
            <person name="Zhang R.J."/>
            <person name="Zhang C.W."/>
            <person name="Yin H.Q."/>
            <person name="Zhang X.X."/>
        </authorList>
    </citation>
    <scope>NUCLEOTIDE SEQUENCE [LARGE SCALE GENOMIC DNA]</scope>
    <source>
        <strain evidence="4 5">ACAM 611</strain>
    </source>
</reference>
<dbReference type="InterPro" id="IPR013149">
    <property type="entry name" value="ADH-like_C"/>
</dbReference>
<dbReference type="GO" id="GO:0016651">
    <property type="term" value="F:oxidoreductase activity, acting on NAD(P)H"/>
    <property type="evidence" value="ECO:0007669"/>
    <property type="project" value="TreeGrafter"/>
</dbReference>
<dbReference type="Proteomes" id="UP000053586">
    <property type="component" value="Unassembled WGS sequence"/>
</dbReference>
<evidence type="ECO:0000313" key="5">
    <source>
        <dbReference type="Proteomes" id="UP000053586"/>
    </source>
</evidence>
<evidence type="ECO:0000256" key="2">
    <source>
        <dbReference type="ARBA" id="ARBA00023002"/>
    </source>
</evidence>
<evidence type="ECO:0000256" key="1">
    <source>
        <dbReference type="ARBA" id="ARBA00022857"/>
    </source>
</evidence>
<dbReference type="EMBL" id="BAET01000030">
    <property type="protein sequence ID" value="GAB56528.1"/>
    <property type="molecule type" value="Genomic_DNA"/>
</dbReference>
<dbReference type="GO" id="GO:0070402">
    <property type="term" value="F:NADPH binding"/>
    <property type="evidence" value="ECO:0007669"/>
    <property type="project" value="TreeGrafter"/>
</dbReference>
<protein>
    <recommendedName>
        <fullName evidence="3">Alcohol dehydrogenase-like C-terminal domain-containing protein</fullName>
    </recommendedName>
</protein>
<dbReference type="Pfam" id="PF00107">
    <property type="entry name" value="ADH_zinc_N"/>
    <property type="match status" value="1"/>
</dbReference>
<dbReference type="SUPFAM" id="SSF50129">
    <property type="entry name" value="GroES-like"/>
    <property type="match status" value="1"/>
</dbReference>
<proteinExistence type="predicted"/>
<keyword evidence="2" id="KW-0560">Oxidoreductase</keyword>
<dbReference type="Gene3D" id="3.90.180.10">
    <property type="entry name" value="Medium-chain alcohol dehydrogenases, catalytic domain"/>
    <property type="match status" value="1"/>
</dbReference>
<keyword evidence="1" id="KW-0521">NADP</keyword>
<feature type="domain" description="Alcohol dehydrogenase-like C-terminal" evidence="3">
    <location>
        <begin position="196"/>
        <end position="278"/>
    </location>
</feature>
<dbReference type="PANTHER" id="PTHR48106:SF18">
    <property type="entry name" value="QUINONE OXIDOREDUCTASE PIG3"/>
    <property type="match status" value="1"/>
</dbReference>
<name>H5TE01_9ALTE</name>
<dbReference type="InterPro" id="IPR036291">
    <property type="entry name" value="NAD(P)-bd_dom_sf"/>
</dbReference>
<organism evidence="4 5">
    <name type="scientific">Glaciecola punicea ACAM 611</name>
    <dbReference type="NCBI Taxonomy" id="1121923"/>
    <lineage>
        <taxon>Bacteria</taxon>
        <taxon>Pseudomonadati</taxon>
        <taxon>Pseudomonadota</taxon>
        <taxon>Gammaproteobacteria</taxon>
        <taxon>Alteromonadales</taxon>
        <taxon>Alteromonadaceae</taxon>
        <taxon>Glaciecola</taxon>
    </lineage>
</organism>
<comment type="caution">
    <text evidence="4">The sequence shown here is derived from an EMBL/GenBank/DDBJ whole genome shotgun (WGS) entry which is preliminary data.</text>
</comment>
<evidence type="ECO:0000259" key="3">
    <source>
        <dbReference type="Pfam" id="PF00107"/>
    </source>
</evidence>
<dbReference type="SUPFAM" id="SSF51735">
    <property type="entry name" value="NAD(P)-binding Rossmann-fold domains"/>
    <property type="match status" value="1"/>
</dbReference>
<reference evidence="4 5" key="1">
    <citation type="journal article" date="2012" name="J. Bacteriol.">
        <title>Genome sequence of proteorhodopsin-containing sea ice bacterium Glaciecola punicea ACAM 611T.</title>
        <authorList>
            <person name="Qin Q.-L."/>
            <person name="Xie B.-B."/>
            <person name="Shu Y.-L."/>
            <person name="Rong J.-C."/>
            <person name="Zhao D.-L."/>
            <person name="Zhang X.-Y."/>
            <person name="Chen X.-L."/>
            <person name="Zhou B.-C."/>
            <person name="Zhanga Y.-Z."/>
        </authorList>
    </citation>
    <scope>NUCLEOTIDE SEQUENCE [LARGE SCALE GENOMIC DNA]</scope>
    <source>
        <strain evidence="4 5">ACAM 611</strain>
    </source>
</reference>
<dbReference type="CDD" id="cd08291">
    <property type="entry name" value="ETR_like_1"/>
    <property type="match status" value="1"/>
</dbReference>
<dbReference type="eggNOG" id="COG0604">
    <property type="taxonomic scope" value="Bacteria"/>
</dbReference>
<dbReference type="STRING" id="56804.BAE46_08830"/>
<dbReference type="AlphaFoldDB" id="H5TE01"/>